<feature type="region of interest" description="Disordered" evidence="9">
    <location>
        <begin position="1370"/>
        <end position="1397"/>
    </location>
</feature>
<comment type="subcellular location">
    <subcellularLocation>
        <location evidence="1">Vacuole membrane</location>
        <topology evidence="1">Lipid-anchor</topology>
    </subcellularLocation>
</comment>
<feature type="compositionally biased region" description="Basic and acidic residues" evidence="9">
    <location>
        <begin position="1489"/>
        <end position="1518"/>
    </location>
</feature>
<dbReference type="InterPro" id="IPR000225">
    <property type="entry name" value="Armadillo"/>
</dbReference>
<evidence type="ECO:0000256" key="7">
    <source>
        <dbReference type="ARBA" id="ARBA00026209"/>
    </source>
</evidence>
<dbReference type="InterPro" id="IPR011989">
    <property type="entry name" value="ARM-like"/>
</dbReference>
<feature type="region of interest" description="Disordered" evidence="9">
    <location>
        <begin position="1473"/>
        <end position="1647"/>
    </location>
</feature>
<comment type="caution">
    <text evidence="10">The sequence shown here is derived from an EMBL/GenBank/DDBJ whole genome shotgun (WGS) entry which is preliminary data.</text>
</comment>
<protein>
    <recommendedName>
        <fullName evidence="7">Vacuolar protein 8</fullName>
    </recommendedName>
</protein>
<sequence length="1733" mass="185839">MGSPAFSPTSNFAASTVLSPKAEDPLPAAKAPDGSQERTDKEKLARRVRAKTKLKAGMQTIMFTKPAVFKKPICGDLFGNNSNEGGMMYASRNAVGAAAGGGFGSTFKKKRGQSVVLEVEEEGDAKPSIFDSETGYWTDTSSNEGSDVDEPPPASSSSPFGRASPTTAGRNGRPALSDRQRLANTLNNWCASASNTEYMLSEGGLDTLIALSRSDDRKVKRECAQAFNRLAALPSIRPRLIDNGAATALISLAYQLKSPKRGLDCAAALVGLTLVPGSEEFLVAEGAVSAFMALMSLGASTVAPVCVAGLYNLTCSKGYYPNVEKVLKAIVNLPFTDRIDPRPLILKAMCNASVSFRLKPRLIEEGSVQILEAYAPRIRDEAGRERAASVLYNLSTSRAVRSDMVVKGCIRCALTLIRTGGPETQFLSAKMLSLVGLDRSSRHRALEDGFLRCLAEIVDRPETEPRVHAAAAQALANISSFQDLTAPLVAGGGIDLLIRLCGGDNKHAKHFCGTAFCNFLKDEECHDSIIAKGALRPLMDLAMDDQMKNDKDLIKALAFAIYNISCGKHTVNAVMEAGVLRCLVAFSAQDSIAIRERVAAAICNLALSKYHRGKKTIAQIMIEEKVLEAITDMMDDKEEMLEMPEVTQQCVTALAIFAHDRKTHKDIVKHGCVDALVGLGLVSDDSETKAVCASVLSSLTFGEVSRAKILATGGLKSIIRLSNTSDDKDTVTRQHCAVALCNLSNDLRGVAEMSSPETNITEVLAKLSVTYSEEAQQDCAKCFCNMSQHASTKQELVKQNAVHAIMMIAMVRAVDIVTKEFCAKALLNLVCDETIDEILEQGVLQTFGTFCIQDNETMMSICSKVFCVASKTLNGRKHILHRKSALKGMFSLIRSKSRDTQLTCASAVINLLLHEDSRVETTKCGALVVLRVLTTLQDYCQDVQDLAASGAKDDVVEKLHAELRDRKYACEQSLTYCLCLLADDEKCRDIMIANNMQSVLVLIAQSAHRQTVIGATRAFCGLAIHKKMRKPLIDAGAVSILVWLVMSGQCLKEIAEDVARTLCYLSVTSDGRSAMVREHAVTAILVLVKRTPDESPVHALCALALQYFSWSKMSQKRVVSDGAAQLLVQMTKAKGKETSLAEREIARDCAVAFANLSAREDLRKPLMEQGVIEALCSIVDHEHIQYDTEYIWRVIACIFHLSLDSSIRSELARRGAVHVVVMLSAVANDASKQMCAASLCNISKSKSSRKRSVEDGAVDCLISLAKSDNRLTKEYCAVALGNLSAYAKVESGTVKSLLLMNSGIVAPPSNTKSPGKGGEDGDDAEEEKKEAATPRAEEKKDAPPPSAGKSALKKLISGGVFGGGGDKFLKKGGVAKHSKEEELLGLPPPTQTELGTPEDHEKYFERVLKENVVSPRDCTADAYVAGQGAWRLPPPKPNSVDSTLELEEAKQGGKNGAVELEDPVAQAFDKVEASEDTMVPDVSPAQEKALNDREERERREAALKSKTVEEVDKVKAEVAAKGGLKRRGSWRDEKQQQRRNSRDNSDSFDTLGSGSVVSTKGGRAGSVGSGPGSVSPVPGDGSGSVGSVGKRMSAIELLDANLKKKSSEGSMGKGKKGKGGGGDGVLQRHKSEPVVKTQTPGSAGGKSVMASFNKFAEGEVGGAPSVGGFLPAPTGQMPTPTKPIFISDFEDPETAKLLEEARMAAISARKMEAKQARKQGSGVGAGSSRRTIA</sequence>
<evidence type="ECO:0000313" key="10">
    <source>
        <dbReference type="EMBL" id="GMI24749.1"/>
    </source>
</evidence>
<gene>
    <name evidence="10" type="ORF">TeGR_g9757</name>
</gene>
<feature type="repeat" description="ARM" evidence="8">
    <location>
        <begin position="1036"/>
        <end position="1080"/>
    </location>
</feature>
<feature type="compositionally biased region" description="Basic and acidic residues" evidence="9">
    <location>
        <begin position="35"/>
        <end position="45"/>
    </location>
</feature>
<feature type="compositionally biased region" description="Polar residues" evidence="9">
    <location>
        <begin position="135"/>
        <end position="145"/>
    </location>
</feature>
<dbReference type="Pfam" id="PF00514">
    <property type="entry name" value="Arm"/>
    <property type="match status" value="1"/>
</dbReference>
<evidence type="ECO:0000313" key="11">
    <source>
        <dbReference type="Proteomes" id="UP001165060"/>
    </source>
</evidence>
<feature type="compositionally biased region" description="Polar residues" evidence="9">
    <location>
        <begin position="155"/>
        <end position="169"/>
    </location>
</feature>
<evidence type="ECO:0000256" key="5">
    <source>
        <dbReference type="ARBA" id="ARBA00023136"/>
    </source>
</evidence>
<evidence type="ECO:0000256" key="6">
    <source>
        <dbReference type="ARBA" id="ARBA00023288"/>
    </source>
</evidence>
<feature type="compositionally biased region" description="Basic and acidic residues" evidence="9">
    <location>
        <begin position="1326"/>
        <end position="1342"/>
    </location>
</feature>
<feature type="compositionally biased region" description="Polar residues" evidence="9">
    <location>
        <begin position="1"/>
        <end position="18"/>
    </location>
</feature>
<name>A0ABQ6MEB7_9STRA</name>
<feature type="region of interest" description="Disordered" evidence="9">
    <location>
        <begin position="1304"/>
        <end position="1351"/>
    </location>
</feature>
<evidence type="ECO:0000256" key="8">
    <source>
        <dbReference type="PROSITE-ProRule" id="PRU00259"/>
    </source>
</evidence>
<dbReference type="EMBL" id="BRYB01000181">
    <property type="protein sequence ID" value="GMI24749.1"/>
    <property type="molecule type" value="Genomic_DNA"/>
</dbReference>
<dbReference type="PANTHER" id="PTHR47249:SF1">
    <property type="entry name" value="VACUOLAR PROTEIN 8"/>
    <property type="match status" value="1"/>
</dbReference>
<feature type="region of interest" description="Disordered" evidence="9">
    <location>
        <begin position="119"/>
        <end position="176"/>
    </location>
</feature>
<dbReference type="InterPro" id="IPR045156">
    <property type="entry name" value="Vac8"/>
</dbReference>
<dbReference type="SUPFAM" id="SSF48371">
    <property type="entry name" value="ARM repeat"/>
    <property type="match status" value="4"/>
</dbReference>
<organism evidence="10 11">
    <name type="scientific">Tetraparma gracilis</name>
    <dbReference type="NCBI Taxonomy" id="2962635"/>
    <lineage>
        <taxon>Eukaryota</taxon>
        <taxon>Sar</taxon>
        <taxon>Stramenopiles</taxon>
        <taxon>Ochrophyta</taxon>
        <taxon>Bolidophyceae</taxon>
        <taxon>Parmales</taxon>
        <taxon>Triparmaceae</taxon>
        <taxon>Tetraparma</taxon>
    </lineage>
</organism>
<comment type="similarity">
    <text evidence="2">Belongs to the beta-catenin family.</text>
</comment>
<evidence type="ECO:0000256" key="1">
    <source>
        <dbReference type="ARBA" id="ARBA00004592"/>
    </source>
</evidence>
<keyword evidence="3" id="KW-0926">Vacuole</keyword>
<keyword evidence="6" id="KW-0449">Lipoprotein</keyword>
<feature type="region of interest" description="Disordered" evidence="9">
    <location>
        <begin position="1"/>
        <end position="46"/>
    </location>
</feature>
<dbReference type="Gene3D" id="1.25.10.10">
    <property type="entry name" value="Leucine-rich Repeat Variant"/>
    <property type="match status" value="3"/>
</dbReference>
<keyword evidence="5" id="KW-0472">Membrane</keyword>
<feature type="compositionally biased region" description="Polar residues" evidence="9">
    <location>
        <begin position="1547"/>
        <end position="1558"/>
    </location>
</feature>
<keyword evidence="4" id="KW-0677">Repeat</keyword>
<proteinExistence type="inferred from homology"/>
<feature type="compositionally biased region" description="Gly residues" evidence="9">
    <location>
        <begin position="1562"/>
        <end position="1571"/>
    </location>
</feature>
<dbReference type="PROSITE" id="PS50176">
    <property type="entry name" value="ARM_REPEAT"/>
    <property type="match status" value="1"/>
</dbReference>
<reference evidence="10 11" key="1">
    <citation type="journal article" date="2023" name="Commun. Biol.">
        <title>Genome analysis of Parmales, the sister group of diatoms, reveals the evolutionary specialization of diatoms from phago-mixotrophs to photoautotrophs.</title>
        <authorList>
            <person name="Ban H."/>
            <person name="Sato S."/>
            <person name="Yoshikawa S."/>
            <person name="Yamada K."/>
            <person name="Nakamura Y."/>
            <person name="Ichinomiya M."/>
            <person name="Sato N."/>
            <person name="Blanc-Mathieu R."/>
            <person name="Endo H."/>
            <person name="Kuwata A."/>
            <person name="Ogata H."/>
        </authorList>
    </citation>
    <scope>NUCLEOTIDE SEQUENCE [LARGE SCALE GENOMIC DNA]</scope>
</reference>
<evidence type="ECO:0000256" key="9">
    <source>
        <dbReference type="SAM" id="MobiDB-lite"/>
    </source>
</evidence>
<feature type="compositionally biased region" description="Basic and acidic residues" evidence="9">
    <location>
        <begin position="1529"/>
        <end position="1545"/>
    </location>
</feature>
<dbReference type="SMART" id="SM00185">
    <property type="entry name" value="ARM"/>
    <property type="match status" value="16"/>
</dbReference>
<accession>A0ABQ6MEB7</accession>
<feature type="region of interest" description="Disordered" evidence="9">
    <location>
        <begin position="1709"/>
        <end position="1733"/>
    </location>
</feature>
<dbReference type="InterPro" id="IPR016024">
    <property type="entry name" value="ARM-type_fold"/>
</dbReference>
<dbReference type="Proteomes" id="UP001165060">
    <property type="component" value="Unassembled WGS sequence"/>
</dbReference>
<keyword evidence="11" id="KW-1185">Reference proteome</keyword>
<evidence type="ECO:0000256" key="4">
    <source>
        <dbReference type="ARBA" id="ARBA00022737"/>
    </source>
</evidence>
<evidence type="ECO:0000256" key="3">
    <source>
        <dbReference type="ARBA" id="ARBA00022554"/>
    </source>
</evidence>
<dbReference type="PANTHER" id="PTHR47249">
    <property type="entry name" value="VACUOLAR PROTEIN 8"/>
    <property type="match status" value="1"/>
</dbReference>
<evidence type="ECO:0000256" key="2">
    <source>
        <dbReference type="ARBA" id="ARBA00005462"/>
    </source>
</evidence>